<dbReference type="PANTHER" id="PTHR30290:SF10">
    <property type="entry name" value="PERIPLASMIC OLIGOPEPTIDE-BINDING PROTEIN-RELATED"/>
    <property type="match status" value="1"/>
</dbReference>
<dbReference type="GO" id="GO:1904680">
    <property type="term" value="F:peptide transmembrane transporter activity"/>
    <property type="evidence" value="ECO:0007669"/>
    <property type="project" value="TreeGrafter"/>
</dbReference>
<dbReference type="Gene3D" id="3.40.190.10">
    <property type="entry name" value="Periplasmic binding protein-like II"/>
    <property type="match status" value="1"/>
</dbReference>
<dbReference type="Pfam" id="PF00496">
    <property type="entry name" value="SBP_bac_5"/>
    <property type="match status" value="1"/>
</dbReference>
<sequence length="553" mass="60906">MNSTHSRLHPAVEMYAEEHKSGLLSRREFLSRATALGATAAVAYSLIGTPMAEAAAHGAKPAMGGTMRIQMTCKALKDPRAYDWSEIANFTRGWLEYLVQINVDGSFEGRLLESWEANEDATEITLNVRKGVKWNNGDDFTAEDVARNIRGWCDKAMEGNSMAGRMATLIGEDGTAAEGAINVVDTHTVVLKPSDPDITLIPGMADYPAAIVHSSHDADNMLGNPIGTGPYIPESFEAGVKGVVVRNEDHTWWDAEENGPYADRIEYIDFGTEPAAWVAGAESEEYDIGYRTDGEYIEIFETLEGWTRSTTVTANTIVGRCNQVAEVDGMVPYKDKRVRKALAMAVDNAVVLELGFANNGEVAANHQVAPIHPEYADIGPHKHDPEGAKALMEEAGMADFEHELISLDSDWRKDSTDAIGDQIRQAGIKIKRTVLPGSTFWNDWAKYPFSTTNWNQRPLGIQVLALAFRSGEAWNESAYANPEFDAAVTEAMAIADADQRREVMARLEQMLVDDGVMIQPYWQSVNRFYRDGVVGAEMHPSFEIHVHKLGFAA</sequence>
<keyword evidence="3" id="KW-0813">Transport</keyword>
<comment type="caution">
    <text evidence="6">The sequence shown here is derived from an EMBL/GenBank/DDBJ whole genome shotgun (WGS) entry which is preliminary data.</text>
</comment>
<dbReference type="PANTHER" id="PTHR30290">
    <property type="entry name" value="PERIPLASMIC BINDING COMPONENT OF ABC TRANSPORTER"/>
    <property type="match status" value="1"/>
</dbReference>
<evidence type="ECO:0000313" key="7">
    <source>
        <dbReference type="Proteomes" id="UP000628017"/>
    </source>
</evidence>
<dbReference type="CDD" id="cd08503">
    <property type="entry name" value="PBP2_NikA_DppA_OppA_like_17"/>
    <property type="match status" value="1"/>
</dbReference>
<comment type="similarity">
    <text evidence="2">Belongs to the bacterial solute-binding protein 5 family.</text>
</comment>
<evidence type="ECO:0000256" key="3">
    <source>
        <dbReference type="ARBA" id="ARBA00022448"/>
    </source>
</evidence>
<comment type="subcellular location">
    <subcellularLocation>
        <location evidence="1">Periplasm</location>
    </subcellularLocation>
</comment>
<evidence type="ECO:0000256" key="1">
    <source>
        <dbReference type="ARBA" id="ARBA00004418"/>
    </source>
</evidence>
<dbReference type="Gene3D" id="3.10.105.10">
    <property type="entry name" value="Dipeptide-binding Protein, Domain 3"/>
    <property type="match status" value="1"/>
</dbReference>
<evidence type="ECO:0000313" key="6">
    <source>
        <dbReference type="EMBL" id="GGA24242.1"/>
    </source>
</evidence>
<dbReference type="InterPro" id="IPR006311">
    <property type="entry name" value="TAT_signal"/>
</dbReference>
<dbReference type="EMBL" id="BMKA01000003">
    <property type="protein sequence ID" value="GGA24242.1"/>
    <property type="molecule type" value="Genomic_DNA"/>
</dbReference>
<dbReference type="InterPro" id="IPR030678">
    <property type="entry name" value="Peptide/Ni-bd"/>
</dbReference>
<keyword evidence="7" id="KW-1185">Reference proteome</keyword>
<gene>
    <name evidence="6" type="ORF">GCM10011498_26580</name>
</gene>
<keyword evidence="4" id="KW-0732">Signal</keyword>
<dbReference type="GO" id="GO:0015833">
    <property type="term" value="P:peptide transport"/>
    <property type="evidence" value="ECO:0007669"/>
    <property type="project" value="TreeGrafter"/>
</dbReference>
<dbReference type="InterPro" id="IPR039424">
    <property type="entry name" value="SBP_5"/>
</dbReference>
<dbReference type="AlphaFoldDB" id="A0A916VR48"/>
<accession>A0A916VR48</accession>
<dbReference type="GO" id="GO:0043190">
    <property type="term" value="C:ATP-binding cassette (ABC) transporter complex"/>
    <property type="evidence" value="ECO:0007669"/>
    <property type="project" value="InterPro"/>
</dbReference>
<dbReference type="InterPro" id="IPR000914">
    <property type="entry name" value="SBP_5_dom"/>
</dbReference>
<organism evidence="6 7">
    <name type="scientific">Neptunicoccus cionae</name>
    <dbReference type="NCBI Taxonomy" id="2035344"/>
    <lineage>
        <taxon>Bacteria</taxon>
        <taxon>Pseudomonadati</taxon>
        <taxon>Pseudomonadota</taxon>
        <taxon>Alphaproteobacteria</taxon>
        <taxon>Rhodobacterales</taxon>
        <taxon>Paracoccaceae</taxon>
        <taxon>Neptunicoccus</taxon>
    </lineage>
</organism>
<evidence type="ECO:0000256" key="2">
    <source>
        <dbReference type="ARBA" id="ARBA00005695"/>
    </source>
</evidence>
<dbReference type="PROSITE" id="PS51318">
    <property type="entry name" value="TAT"/>
    <property type="match status" value="1"/>
</dbReference>
<dbReference type="Proteomes" id="UP000628017">
    <property type="component" value="Unassembled WGS sequence"/>
</dbReference>
<proteinExistence type="inferred from homology"/>
<evidence type="ECO:0000259" key="5">
    <source>
        <dbReference type="Pfam" id="PF00496"/>
    </source>
</evidence>
<dbReference type="RefSeq" id="WP_188676141.1">
    <property type="nucleotide sequence ID" value="NZ_BMKA01000003.1"/>
</dbReference>
<protein>
    <submittedName>
        <fullName evidence="6">Diguanylate cyclase</fullName>
    </submittedName>
</protein>
<feature type="domain" description="Solute-binding protein family 5" evidence="5">
    <location>
        <begin position="108"/>
        <end position="459"/>
    </location>
</feature>
<dbReference type="PIRSF" id="PIRSF002741">
    <property type="entry name" value="MppA"/>
    <property type="match status" value="1"/>
</dbReference>
<dbReference type="GO" id="GO:0030288">
    <property type="term" value="C:outer membrane-bounded periplasmic space"/>
    <property type="evidence" value="ECO:0007669"/>
    <property type="project" value="UniProtKB-ARBA"/>
</dbReference>
<dbReference type="InterPro" id="IPR019546">
    <property type="entry name" value="TAT_signal_bac_arc"/>
</dbReference>
<dbReference type="NCBIfam" id="TIGR01409">
    <property type="entry name" value="TAT_signal_seq"/>
    <property type="match status" value="1"/>
</dbReference>
<reference evidence="6" key="1">
    <citation type="journal article" date="2014" name="Int. J. Syst. Evol. Microbiol.">
        <title>Complete genome sequence of Corynebacterium casei LMG S-19264T (=DSM 44701T), isolated from a smear-ripened cheese.</title>
        <authorList>
            <consortium name="US DOE Joint Genome Institute (JGI-PGF)"/>
            <person name="Walter F."/>
            <person name="Albersmeier A."/>
            <person name="Kalinowski J."/>
            <person name="Ruckert C."/>
        </authorList>
    </citation>
    <scope>NUCLEOTIDE SEQUENCE</scope>
    <source>
        <strain evidence="6">CGMCC 1.15880</strain>
    </source>
</reference>
<name>A0A916VR48_9RHOB</name>
<reference evidence="6" key="2">
    <citation type="submission" date="2020-09" db="EMBL/GenBank/DDBJ databases">
        <authorList>
            <person name="Sun Q."/>
            <person name="Zhou Y."/>
        </authorList>
    </citation>
    <scope>NUCLEOTIDE SEQUENCE</scope>
    <source>
        <strain evidence="6">CGMCC 1.15880</strain>
    </source>
</reference>
<dbReference type="SUPFAM" id="SSF53850">
    <property type="entry name" value="Periplasmic binding protein-like II"/>
    <property type="match status" value="1"/>
</dbReference>
<evidence type="ECO:0000256" key="4">
    <source>
        <dbReference type="ARBA" id="ARBA00022729"/>
    </source>
</evidence>